<dbReference type="Proteomes" id="UP001595616">
    <property type="component" value="Unassembled WGS sequence"/>
</dbReference>
<keyword evidence="4" id="KW-1185">Reference proteome</keyword>
<protein>
    <submittedName>
        <fullName evidence="3">Helix-turn-helix transcriptional regulator</fullName>
    </submittedName>
</protein>
<comment type="caution">
    <text evidence="3">The sequence shown here is derived from an EMBL/GenBank/DDBJ whole genome shotgun (WGS) entry which is preliminary data.</text>
</comment>
<dbReference type="CDD" id="cd00093">
    <property type="entry name" value="HTH_XRE"/>
    <property type="match status" value="1"/>
</dbReference>
<reference evidence="4" key="1">
    <citation type="journal article" date="2019" name="Int. J. Syst. Evol. Microbiol.">
        <title>The Global Catalogue of Microorganisms (GCM) 10K type strain sequencing project: providing services to taxonomists for standard genome sequencing and annotation.</title>
        <authorList>
            <consortium name="The Broad Institute Genomics Platform"/>
            <consortium name="The Broad Institute Genome Sequencing Center for Infectious Disease"/>
            <person name="Wu L."/>
            <person name="Ma J."/>
        </authorList>
    </citation>
    <scope>NUCLEOTIDE SEQUENCE [LARGE SCALE GENOMIC DNA]</scope>
    <source>
        <strain evidence="4">CECT 7956</strain>
    </source>
</reference>
<evidence type="ECO:0000259" key="2">
    <source>
        <dbReference type="PROSITE" id="PS50943"/>
    </source>
</evidence>
<keyword evidence="1" id="KW-0238">DNA-binding</keyword>
<gene>
    <name evidence="3" type="ORF">ACFOOI_14395</name>
</gene>
<sequence length="66" mass="7703">MKNLIRVERARLEISQTDLAERIGVSRQTIYAIENNKFTPSVMLAFKLAKELKVDINYLFELEDTD</sequence>
<dbReference type="RefSeq" id="WP_379838701.1">
    <property type="nucleotide sequence ID" value="NZ_JBHRYQ010000001.1"/>
</dbReference>
<dbReference type="SMART" id="SM00530">
    <property type="entry name" value="HTH_XRE"/>
    <property type="match status" value="1"/>
</dbReference>
<feature type="domain" description="HTH cro/C1-type" evidence="2">
    <location>
        <begin position="5"/>
        <end position="59"/>
    </location>
</feature>
<dbReference type="SUPFAM" id="SSF47413">
    <property type="entry name" value="lambda repressor-like DNA-binding domains"/>
    <property type="match status" value="1"/>
</dbReference>
<dbReference type="PROSITE" id="PS50943">
    <property type="entry name" value="HTH_CROC1"/>
    <property type="match status" value="1"/>
</dbReference>
<proteinExistence type="predicted"/>
<dbReference type="InterPro" id="IPR010982">
    <property type="entry name" value="Lambda_DNA-bd_dom_sf"/>
</dbReference>
<evidence type="ECO:0000256" key="1">
    <source>
        <dbReference type="ARBA" id="ARBA00023125"/>
    </source>
</evidence>
<organism evidence="3 4">
    <name type="scientific">Lacihabitans lacunae</name>
    <dbReference type="NCBI Taxonomy" id="1028214"/>
    <lineage>
        <taxon>Bacteria</taxon>
        <taxon>Pseudomonadati</taxon>
        <taxon>Bacteroidota</taxon>
        <taxon>Cytophagia</taxon>
        <taxon>Cytophagales</taxon>
        <taxon>Leadbetterellaceae</taxon>
        <taxon>Lacihabitans</taxon>
    </lineage>
</organism>
<dbReference type="InterPro" id="IPR001387">
    <property type="entry name" value="Cro/C1-type_HTH"/>
</dbReference>
<dbReference type="EMBL" id="JBHRYQ010000001">
    <property type="protein sequence ID" value="MFC3811849.1"/>
    <property type="molecule type" value="Genomic_DNA"/>
</dbReference>
<dbReference type="PANTHER" id="PTHR46558:SF4">
    <property type="entry name" value="DNA-BIDING PHAGE PROTEIN"/>
    <property type="match status" value="1"/>
</dbReference>
<evidence type="ECO:0000313" key="4">
    <source>
        <dbReference type="Proteomes" id="UP001595616"/>
    </source>
</evidence>
<dbReference type="Gene3D" id="1.10.260.40">
    <property type="entry name" value="lambda repressor-like DNA-binding domains"/>
    <property type="match status" value="1"/>
</dbReference>
<evidence type="ECO:0000313" key="3">
    <source>
        <dbReference type="EMBL" id="MFC3811849.1"/>
    </source>
</evidence>
<name>A0ABV7YZ26_9BACT</name>
<accession>A0ABV7YZ26</accession>
<dbReference type="PANTHER" id="PTHR46558">
    <property type="entry name" value="TRACRIPTIONAL REGULATORY PROTEIN-RELATED-RELATED"/>
    <property type="match status" value="1"/>
</dbReference>
<dbReference type="Pfam" id="PF01381">
    <property type="entry name" value="HTH_3"/>
    <property type="match status" value="1"/>
</dbReference>